<comment type="caution">
    <text evidence="2">The sequence shown here is derived from an EMBL/GenBank/DDBJ whole genome shotgun (WGS) entry which is preliminary data.</text>
</comment>
<keyword evidence="3" id="KW-1185">Reference proteome</keyword>
<accession>A0AAN6UVV1</accession>
<dbReference type="PANTHER" id="PTHR15615:SF118">
    <property type="entry name" value="CYCLIN, HYPOTHETICAL (EUROFUNG)"/>
    <property type="match status" value="1"/>
</dbReference>
<dbReference type="InterPro" id="IPR036915">
    <property type="entry name" value="Cyclin-like_sf"/>
</dbReference>
<dbReference type="EMBL" id="MU853646">
    <property type="protein sequence ID" value="KAK4139879.1"/>
    <property type="molecule type" value="Genomic_DNA"/>
</dbReference>
<feature type="region of interest" description="Disordered" evidence="1">
    <location>
        <begin position="651"/>
        <end position="671"/>
    </location>
</feature>
<name>A0AAN6UVV1_9PEZI</name>
<dbReference type="GO" id="GO:0016538">
    <property type="term" value="F:cyclin-dependent protein serine/threonine kinase regulator activity"/>
    <property type="evidence" value="ECO:0007669"/>
    <property type="project" value="TreeGrafter"/>
</dbReference>
<dbReference type="PANTHER" id="PTHR15615">
    <property type="match status" value="1"/>
</dbReference>
<feature type="compositionally biased region" description="Basic and acidic residues" evidence="1">
    <location>
        <begin position="1"/>
        <end position="14"/>
    </location>
</feature>
<feature type="compositionally biased region" description="Low complexity" evidence="1">
    <location>
        <begin position="46"/>
        <end position="82"/>
    </location>
</feature>
<dbReference type="Gene3D" id="1.10.472.10">
    <property type="entry name" value="Cyclin-like"/>
    <property type="match status" value="1"/>
</dbReference>
<dbReference type="GO" id="GO:0005634">
    <property type="term" value="C:nucleus"/>
    <property type="evidence" value="ECO:0007669"/>
    <property type="project" value="TreeGrafter"/>
</dbReference>
<dbReference type="CDD" id="cd20557">
    <property type="entry name" value="CYCLIN_ScPCL1-like"/>
    <property type="match status" value="1"/>
</dbReference>
<sequence length="671" mass="72303">MGTAYEQDRRRPALNERPVPNEQLFDPLPRYAAPYSNQSQLPKPVSTTTSATTLTTTSSFRSSNPPSSLPSSVSSTAASDSTHPQISLPLPKQPTPISTASPAESAASAKMTQHSMSIPERISTRGGTISDFMAEVVALQWFESTKLLDKVESMPTIHRGAALQPLSPTAIASQHLKKWLSGVLTTTQVTQNVVILALLYIYRLKKANPTVKGRPGSEYRLLTVALMLGNKFLDDNTYTNKTWADVSAIGVNEIHVMEVEFLSNMRYSLLVSAEEWEQWLDKLSKFWSYLELVQKAASPVPAPSPLLVPSPTYRNYASPLHSPIGPATPVVQSASQSFILRSPNLAPMVANNNGQNWPAAYVASNATSPLAAKPQPYLQRKRSFPEAGDATEHPAKRMHRLPAGPAALSSQAPTHYAVAAPQPHLGLPHPTAPVPVASRLTSGVVSDQTRQHVPSLTLNTAQATEAPVTQAQAYAASAYAAAQAPLSLPPLASGVRAMSMVFPTTTYTPPQSIPAPSGAMTPTASFPPMSYGTPTKRLSPQSSLAAYPGSSPLVVGNGTTSGLHTPISNSPSIYLQQRNSPYKPVRHVNTLLYPPPSAFLQQYQLPNPVLPNQMHYQPLGKRNEYRTGIVPDFLDSDHRIAGYALPASSQARSAYQPPAPVRSGAPYLRQY</sequence>
<dbReference type="Proteomes" id="UP001302676">
    <property type="component" value="Unassembled WGS sequence"/>
</dbReference>
<reference evidence="2" key="1">
    <citation type="journal article" date="2023" name="Mol. Phylogenet. Evol.">
        <title>Genome-scale phylogeny and comparative genomics of the fungal order Sordariales.</title>
        <authorList>
            <person name="Hensen N."/>
            <person name="Bonometti L."/>
            <person name="Westerberg I."/>
            <person name="Brannstrom I.O."/>
            <person name="Guillou S."/>
            <person name="Cros-Aarteil S."/>
            <person name="Calhoun S."/>
            <person name="Haridas S."/>
            <person name="Kuo A."/>
            <person name="Mondo S."/>
            <person name="Pangilinan J."/>
            <person name="Riley R."/>
            <person name="LaButti K."/>
            <person name="Andreopoulos B."/>
            <person name="Lipzen A."/>
            <person name="Chen C."/>
            <person name="Yan M."/>
            <person name="Daum C."/>
            <person name="Ng V."/>
            <person name="Clum A."/>
            <person name="Steindorff A."/>
            <person name="Ohm R.A."/>
            <person name="Martin F."/>
            <person name="Silar P."/>
            <person name="Natvig D.O."/>
            <person name="Lalanne C."/>
            <person name="Gautier V."/>
            <person name="Ament-Velasquez S.L."/>
            <person name="Kruys A."/>
            <person name="Hutchinson M.I."/>
            <person name="Powell A.J."/>
            <person name="Barry K."/>
            <person name="Miller A.N."/>
            <person name="Grigoriev I.V."/>
            <person name="Debuchy R."/>
            <person name="Gladieux P."/>
            <person name="Hiltunen Thoren M."/>
            <person name="Johannesson H."/>
        </authorList>
    </citation>
    <scope>NUCLEOTIDE SEQUENCE</scope>
    <source>
        <strain evidence="2">CBS 141.50</strain>
    </source>
</reference>
<protein>
    <submittedName>
        <fullName evidence="2">Uncharacterized protein</fullName>
    </submittedName>
</protein>
<dbReference type="SUPFAM" id="SSF47954">
    <property type="entry name" value="Cyclin-like"/>
    <property type="match status" value="1"/>
</dbReference>
<evidence type="ECO:0000313" key="2">
    <source>
        <dbReference type="EMBL" id="KAK4139879.1"/>
    </source>
</evidence>
<organism evidence="2 3">
    <name type="scientific">Dichotomopilus funicola</name>
    <dbReference type="NCBI Taxonomy" id="1934379"/>
    <lineage>
        <taxon>Eukaryota</taxon>
        <taxon>Fungi</taxon>
        <taxon>Dikarya</taxon>
        <taxon>Ascomycota</taxon>
        <taxon>Pezizomycotina</taxon>
        <taxon>Sordariomycetes</taxon>
        <taxon>Sordariomycetidae</taxon>
        <taxon>Sordariales</taxon>
        <taxon>Chaetomiaceae</taxon>
        <taxon>Dichotomopilus</taxon>
    </lineage>
</organism>
<dbReference type="InterPro" id="IPR013922">
    <property type="entry name" value="Cyclin_PHO80-like"/>
</dbReference>
<proteinExistence type="predicted"/>
<evidence type="ECO:0000313" key="3">
    <source>
        <dbReference type="Proteomes" id="UP001302676"/>
    </source>
</evidence>
<dbReference type="Pfam" id="PF08613">
    <property type="entry name" value="Cyclin"/>
    <property type="match status" value="1"/>
</dbReference>
<feature type="compositionally biased region" description="Low complexity" evidence="1">
    <location>
        <begin position="98"/>
        <end position="109"/>
    </location>
</feature>
<dbReference type="AlphaFoldDB" id="A0AAN6UVV1"/>
<dbReference type="GO" id="GO:0000307">
    <property type="term" value="C:cyclin-dependent protein kinase holoenzyme complex"/>
    <property type="evidence" value="ECO:0007669"/>
    <property type="project" value="TreeGrafter"/>
</dbReference>
<gene>
    <name evidence="2" type="ORF">C8A04DRAFT_40347</name>
</gene>
<reference evidence="2" key="2">
    <citation type="submission" date="2023-05" db="EMBL/GenBank/DDBJ databases">
        <authorList>
            <consortium name="Lawrence Berkeley National Laboratory"/>
            <person name="Steindorff A."/>
            <person name="Hensen N."/>
            <person name="Bonometti L."/>
            <person name="Westerberg I."/>
            <person name="Brannstrom I.O."/>
            <person name="Guillou S."/>
            <person name="Cros-Aarteil S."/>
            <person name="Calhoun S."/>
            <person name="Haridas S."/>
            <person name="Kuo A."/>
            <person name="Mondo S."/>
            <person name="Pangilinan J."/>
            <person name="Riley R."/>
            <person name="Labutti K."/>
            <person name="Andreopoulos B."/>
            <person name="Lipzen A."/>
            <person name="Chen C."/>
            <person name="Yanf M."/>
            <person name="Daum C."/>
            <person name="Ng V."/>
            <person name="Clum A."/>
            <person name="Ohm R."/>
            <person name="Martin F."/>
            <person name="Silar P."/>
            <person name="Natvig D."/>
            <person name="Lalanne C."/>
            <person name="Gautier V."/>
            <person name="Ament-Velasquez S.L."/>
            <person name="Kruys A."/>
            <person name="Hutchinson M.I."/>
            <person name="Powell A.J."/>
            <person name="Barry K."/>
            <person name="Miller A.N."/>
            <person name="Grigoriev I.V."/>
            <person name="Debuchy R."/>
            <person name="Gladieux P."/>
            <person name="Thoren M.H."/>
            <person name="Johannesson H."/>
        </authorList>
    </citation>
    <scope>NUCLEOTIDE SEQUENCE</scope>
    <source>
        <strain evidence="2">CBS 141.50</strain>
    </source>
</reference>
<dbReference type="GO" id="GO:0019901">
    <property type="term" value="F:protein kinase binding"/>
    <property type="evidence" value="ECO:0007669"/>
    <property type="project" value="InterPro"/>
</dbReference>
<feature type="region of interest" description="Disordered" evidence="1">
    <location>
        <begin position="1"/>
        <end position="115"/>
    </location>
</feature>
<dbReference type="RefSeq" id="XP_062633250.1">
    <property type="nucleotide sequence ID" value="XM_062784908.1"/>
</dbReference>
<evidence type="ECO:0000256" key="1">
    <source>
        <dbReference type="SAM" id="MobiDB-lite"/>
    </source>
</evidence>
<dbReference type="GeneID" id="87821521"/>